<dbReference type="Gene3D" id="3.60.15.10">
    <property type="entry name" value="Ribonuclease Z/Hydroxyacylglutathione hydrolase-like"/>
    <property type="match status" value="1"/>
</dbReference>
<protein>
    <submittedName>
        <fullName evidence="2">MBL fold metallo-hydrolase</fullName>
    </submittedName>
</protein>
<dbReference type="EMBL" id="JACNJD010000380">
    <property type="protein sequence ID" value="MBC8179381.1"/>
    <property type="molecule type" value="Genomic_DNA"/>
</dbReference>
<dbReference type="AlphaFoldDB" id="A0A8J6N4B9"/>
<name>A0A8J6N4B9_9DELT</name>
<dbReference type="Pfam" id="PF00753">
    <property type="entry name" value="Lactamase_B"/>
    <property type="match status" value="1"/>
</dbReference>
<organism evidence="2 3">
    <name type="scientific">Candidatus Desulfacyla euxinica</name>
    <dbReference type="NCBI Taxonomy" id="2841693"/>
    <lineage>
        <taxon>Bacteria</taxon>
        <taxon>Deltaproteobacteria</taxon>
        <taxon>Candidatus Desulfacyla</taxon>
    </lineage>
</organism>
<dbReference type="InterPro" id="IPR036866">
    <property type="entry name" value="RibonucZ/Hydroxyglut_hydro"/>
</dbReference>
<comment type="caution">
    <text evidence="2">The sequence shown here is derived from an EMBL/GenBank/DDBJ whole genome shotgun (WGS) entry which is preliminary data.</text>
</comment>
<sequence length="78" mass="8827">MKQIREDLYFIQGQDDMIPDSHCYLIGTPSSKDVSLVDAGLMGKGNYKIESIQEFGFQLADIKRVIMTHTHLDHIGCL</sequence>
<dbReference type="InterPro" id="IPR001279">
    <property type="entry name" value="Metallo-B-lactamas"/>
</dbReference>
<gene>
    <name evidence="2" type="ORF">H8E19_18405</name>
</gene>
<evidence type="ECO:0000313" key="3">
    <source>
        <dbReference type="Proteomes" id="UP000650524"/>
    </source>
</evidence>
<dbReference type="Proteomes" id="UP000650524">
    <property type="component" value="Unassembled WGS sequence"/>
</dbReference>
<dbReference type="SUPFAM" id="SSF56281">
    <property type="entry name" value="Metallo-hydrolase/oxidoreductase"/>
    <property type="match status" value="1"/>
</dbReference>
<reference evidence="2 3" key="1">
    <citation type="submission" date="2020-08" db="EMBL/GenBank/DDBJ databases">
        <title>Bridging the membrane lipid divide: bacteria of the FCB group superphylum have the potential to synthesize archaeal ether lipids.</title>
        <authorList>
            <person name="Villanueva L."/>
            <person name="Von Meijenfeldt F.A.B."/>
            <person name="Westbye A.B."/>
            <person name="Yadav S."/>
            <person name="Hopmans E.C."/>
            <person name="Dutilh B.E."/>
            <person name="Sinninghe Damste J.S."/>
        </authorList>
    </citation>
    <scope>NUCLEOTIDE SEQUENCE [LARGE SCALE GENOMIC DNA]</scope>
    <source>
        <strain evidence="2">NIOZ-UU27</strain>
    </source>
</reference>
<proteinExistence type="predicted"/>
<feature type="non-terminal residue" evidence="2">
    <location>
        <position position="78"/>
    </location>
</feature>
<evidence type="ECO:0000313" key="2">
    <source>
        <dbReference type="EMBL" id="MBC8179381.1"/>
    </source>
</evidence>
<evidence type="ECO:0000259" key="1">
    <source>
        <dbReference type="Pfam" id="PF00753"/>
    </source>
</evidence>
<feature type="domain" description="Metallo-beta-lactamase" evidence="1">
    <location>
        <begin position="21"/>
        <end position="78"/>
    </location>
</feature>
<accession>A0A8J6N4B9</accession>